<keyword evidence="11" id="KW-1185">Reference proteome</keyword>
<keyword evidence="4" id="KW-1003">Cell membrane</keyword>
<evidence type="ECO:0000313" key="10">
    <source>
        <dbReference type="EMBL" id="ROL76640.1"/>
    </source>
</evidence>
<keyword evidence="3 9" id="KW-0813">Transport</keyword>
<feature type="transmembrane region" description="Helical" evidence="9">
    <location>
        <begin position="210"/>
        <end position="231"/>
    </location>
</feature>
<keyword evidence="5 9" id="KW-0812">Transmembrane</keyword>
<dbReference type="AlphaFoldDB" id="A0A423DW91"/>
<comment type="similarity">
    <text evidence="2 9">Belongs to the alanine or glycine:cation symporter (AGCS) (TC 2.A.25) family.</text>
</comment>
<dbReference type="PANTHER" id="PTHR30330:SF1">
    <property type="entry name" value="AMINO-ACID CARRIER PROTEIN ALST"/>
    <property type="match status" value="1"/>
</dbReference>
<dbReference type="NCBIfam" id="TIGR00835">
    <property type="entry name" value="agcS"/>
    <property type="match status" value="1"/>
</dbReference>
<evidence type="ECO:0000256" key="7">
    <source>
        <dbReference type="ARBA" id="ARBA00022989"/>
    </source>
</evidence>
<dbReference type="GO" id="GO:0005886">
    <property type="term" value="C:plasma membrane"/>
    <property type="evidence" value="ECO:0007669"/>
    <property type="project" value="UniProtKB-SubCell"/>
</dbReference>
<name>A0A423DW91_9PSED</name>
<feature type="transmembrane region" description="Helical" evidence="9">
    <location>
        <begin position="398"/>
        <end position="421"/>
    </location>
</feature>
<feature type="transmembrane region" description="Helical" evidence="9">
    <location>
        <begin position="178"/>
        <end position="198"/>
    </location>
</feature>
<evidence type="ECO:0000313" key="11">
    <source>
        <dbReference type="Proteomes" id="UP000285286"/>
    </source>
</evidence>
<evidence type="ECO:0000256" key="3">
    <source>
        <dbReference type="ARBA" id="ARBA00022448"/>
    </source>
</evidence>
<dbReference type="InterPro" id="IPR001463">
    <property type="entry name" value="Na/Ala_symport"/>
</dbReference>
<gene>
    <name evidence="10" type="ORF">BHU25_05520</name>
</gene>
<accession>A0A423DW91</accession>
<dbReference type="GO" id="GO:0005283">
    <property type="term" value="F:amino acid:sodium symporter activity"/>
    <property type="evidence" value="ECO:0007669"/>
    <property type="project" value="InterPro"/>
</dbReference>
<comment type="caution">
    <text evidence="10">The sequence shown here is derived from an EMBL/GenBank/DDBJ whole genome shotgun (WGS) entry which is preliminary data.</text>
</comment>
<dbReference type="Gene3D" id="1.20.1740.10">
    <property type="entry name" value="Amino acid/polyamine transporter I"/>
    <property type="match status" value="1"/>
</dbReference>
<feature type="transmembrane region" description="Helical" evidence="9">
    <location>
        <begin position="374"/>
        <end position="392"/>
    </location>
</feature>
<dbReference type="Pfam" id="PF01235">
    <property type="entry name" value="Na_Ala_symp"/>
    <property type="match status" value="1"/>
</dbReference>
<evidence type="ECO:0000256" key="9">
    <source>
        <dbReference type="RuleBase" id="RU363064"/>
    </source>
</evidence>
<evidence type="ECO:0000256" key="2">
    <source>
        <dbReference type="ARBA" id="ARBA00009261"/>
    </source>
</evidence>
<evidence type="ECO:0000256" key="6">
    <source>
        <dbReference type="ARBA" id="ARBA00022847"/>
    </source>
</evidence>
<evidence type="ECO:0000256" key="1">
    <source>
        <dbReference type="ARBA" id="ARBA00004651"/>
    </source>
</evidence>
<protein>
    <submittedName>
        <fullName evidence="10">Sodium:alanine symporter</fullName>
    </submittedName>
</protein>
<feature type="transmembrane region" description="Helical" evidence="9">
    <location>
        <begin position="237"/>
        <end position="257"/>
    </location>
</feature>
<dbReference type="RefSeq" id="WP_123565072.1">
    <property type="nucleotide sequence ID" value="NZ_MOAM01000011.1"/>
</dbReference>
<keyword evidence="8 9" id="KW-0472">Membrane</keyword>
<keyword evidence="9" id="KW-0997">Cell inner membrane</keyword>
<reference evidence="10 11" key="1">
    <citation type="submission" date="2016-10" db="EMBL/GenBank/DDBJ databases">
        <title>Comparative genome analysis of multiple Pseudomonas spp. focuses on biocontrol and plant growth promoting traits.</title>
        <authorList>
            <person name="Tao X.-Y."/>
            <person name="Taylor C.G."/>
        </authorList>
    </citation>
    <scope>NUCLEOTIDE SEQUENCE [LARGE SCALE GENOMIC DNA]</scope>
    <source>
        <strain evidence="10 11">15D11</strain>
    </source>
</reference>
<dbReference type="FunFam" id="1.20.1740.10:FF:000004">
    <property type="entry name" value="Sodium:alanine symporter family protein"/>
    <property type="match status" value="1"/>
</dbReference>
<keyword evidence="7 9" id="KW-1133">Transmembrane helix</keyword>
<feature type="transmembrane region" description="Helical" evidence="9">
    <location>
        <begin position="65"/>
        <end position="84"/>
    </location>
</feature>
<sequence>MLEALNDFLSGKLLIVLIVGLGSYFTLHSRFVQFRHFGHMFSVFKESLRGQAGQLSSFQALMLSLAGRVGAGNIAGVGIAVTLGGPGAVFWMWVTALVGMSSSFFECTLAQVYKRSDGDGLYRGGPAYYIQHGLKLRWMAMVFAILLLVTYGFTFNGLQSYTVTHSLQNAFGFEPKYTGIALAALLGLVFIGGIKRIASVSDLLVPIKTLAYIGVTLYVIFTQIDHVPAMLETIVKSAFGLDPAFAGLLGSAIVMGVKRGVFANEAGLGSAPNVAAVAAVKHPAAQGVVQAFSVFLDTFVICTCTALLILLSGFYTPGFEGDGIALTQNSLAAVVGDWGRIFVSVALSLFVFTCILYNYYLGETSLQFFTRNRLVLLGYRGLVLLLILWGSVQNLSTVFAFADITMTCLAFVNLVALALLFKVGLRVLRDYDEQRRAGIAQPVFDASKFSDLDLDPAAWPVNPQVETRTDVNVANAQTQS</sequence>
<feature type="transmembrane region" description="Helical" evidence="9">
    <location>
        <begin position="341"/>
        <end position="362"/>
    </location>
</feature>
<feature type="transmembrane region" description="Helical" evidence="9">
    <location>
        <begin position="138"/>
        <end position="158"/>
    </location>
</feature>
<dbReference type="PROSITE" id="PS00873">
    <property type="entry name" value="NA_ALANINE_SYMP"/>
    <property type="match status" value="1"/>
</dbReference>
<dbReference type="PANTHER" id="PTHR30330">
    <property type="entry name" value="AGSS FAMILY TRANSPORTER, SODIUM-ALANINE"/>
    <property type="match status" value="1"/>
</dbReference>
<organism evidence="10 11">
    <name type="scientific">Pseudomonas vranovensis</name>
    <dbReference type="NCBI Taxonomy" id="321661"/>
    <lineage>
        <taxon>Bacteria</taxon>
        <taxon>Pseudomonadati</taxon>
        <taxon>Pseudomonadota</taxon>
        <taxon>Gammaproteobacteria</taxon>
        <taxon>Pseudomonadales</taxon>
        <taxon>Pseudomonadaceae</taxon>
        <taxon>Pseudomonas</taxon>
    </lineage>
</organism>
<dbReference type="Proteomes" id="UP000285286">
    <property type="component" value="Unassembled WGS sequence"/>
</dbReference>
<proteinExistence type="inferred from homology"/>
<feature type="transmembrane region" description="Helical" evidence="9">
    <location>
        <begin position="291"/>
        <end position="315"/>
    </location>
</feature>
<evidence type="ECO:0000256" key="5">
    <source>
        <dbReference type="ARBA" id="ARBA00022692"/>
    </source>
</evidence>
<dbReference type="EMBL" id="MOAM01000011">
    <property type="protein sequence ID" value="ROL76640.1"/>
    <property type="molecule type" value="Genomic_DNA"/>
</dbReference>
<comment type="subcellular location">
    <subcellularLocation>
        <location evidence="9">Cell inner membrane</location>
        <topology evidence="9">Multi-pass membrane protein</topology>
    </subcellularLocation>
    <subcellularLocation>
        <location evidence="1">Cell membrane</location>
        <topology evidence="1">Multi-pass membrane protein</topology>
    </subcellularLocation>
</comment>
<dbReference type="PRINTS" id="PR00175">
    <property type="entry name" value="NAALASMPORT"/>
</dbReference>
<feature type="transmembrane region" description="Helical" evidence="9">
    <location>
        <begin position="12"/>
        <end position="32"/>
    </location>
</feature>
<evidence type="ECO:0000256" key="4">
    <source>
        <dbReference type="ARBA" id="ARBA00022475"/>
    </source>
</evidence>
<keyword evidence="6 9" id="KW-0769">Symport</keyword>
<evidence type="ECO:0000256" key="8">
    <source>
        <dbReference type="ARBA" id="ARBA00023136"/>
    </source>
</evidence>